<name>A0ABQ0LJR5_MYCCL</name>
<gene>
    <name evidence="2" type="ORF">MCHLO_08462</name>
</gene>
<feature type="compositionally biased region" description="Low complexity" evidence="1">
    <location>
        <begin position="335"/>
        <end position="345"/>
    </location>
</feature>
<evidence type="ECO:0000256" key="1">
    <source>
        <dbReference type="SAM" id="MobiDB-lite"/>
    </source>
</evidence>
<protein>
    <recommendedName>
        <fullName evidence="4">F-box domain-containing protein</fullName>
    </recommendedName>
</protein>
<dbReference type="EMBL" id="DF847119">
    <property type="protein sequence ID" value="GAT51310.1"/>
    <property type="molecule type" value="Genomic_DNA"/>
</dbReference>
<evidence type="ECO:0008006" key="4">
    <source>
        <dbReference type="Google" id="ProtNLM"/>
    </source>
</evidence>
<proteinExistence type="predicted"/>
<dbReference type="Proteomes" id="UP000815677">
    <property type="component" value="Unassembled WGS sequence"/>
</dbReference>
<evidence type="ECO:0000313" key="2">
    <source>
        <dbReference type="EMBL" id="GAT51310.1"/>
    </source>
</evidence>
<sequence length="575" mass="63918">MPLQFLTLPTEIVVSCLLQLSLRDLVCCLDTNNRTLAKLILTTPALLFRFEQAGAGVLENSAHEASRRPVFDRRAALRARMERQNTFTPSKRWRIGTKAEPDSLRVYEVVNDYFGYATSDAPLALDNGLCYGLQLIRAGPSEDVPLWRTVDLPKPILDFVIVGDWDLLILLTFSLDGADQQILAFQFLRLSNYSPHPLNPEPLVVLRCLRAYGVPSVCVKVSDMTLVVALVFPPDLEAVPPELDALHVFDWTSGKSLTPPLSNAYSCFFFIHHTVLLVANPQESSLDALFLRDDGFWTWGVSFLLPKLKDTHAIYWQTAAAGGQPNTRGQLDALPSPSLPGHSSSPFPRHTLDQAQFVPDTDDAMVLLHFEADRDVWAGGVQDADTVFLNTQTLVFLDRDMLYARFKAAYYAHLHTHPHDESPLPKVPFEAWGRACSRWVEVPYIPQQALTSAFVGRRFVLSAGAPTVQAKQPLKIFDFNAKAVEWARGKLGTTATELELQNATVRLVEPDLELAGAGLVHSSFEEPIPSDMPYVEITSKEVFDYDAVYLSNGDIIGGTKSAEDGTRELEILHFG</sequence>
<reference evidence="2" key="1">
    <citation type="submission" date="2014-09" db="EMBL/GenBank/DDBJ databases">
        <title>Genome sequence of the luminous mushroom Mycena chlorophos for searching fungal bioluminescence genes.</title>
        <authorList>
            <person name="Tanaka Y."/>
            <person name="Kasuga D."/>
            <person name="Oba Y."/>
            <person name="Hase S."/>
            <person name="Sato K."/>
            <person name="Oba Y."/>
            <person name="Sakakibara Y."/>
        </authorList>
    </citation>
    <scope>NUCLEOTIDE SEQUENCE</scope>
</reference>
<evidence type="ECO:0000313" key="3">
    <source>
        <dbReference type="Proteomes" id="UP000815677"/>
    </source>
</evidence>
<accession>A0ABQ0LJR5</accession>
<organism evidence="2 3">
    <name type="scientific">Mycena chlorophos</name>
    <name type="common">Agaric fungus</name>
    <name type="synonym">Agaricus chlorophos</name>
    <dbReference type="NCBI Taxonomy" id="658473"/>
    <lineage>
        <taxon>Eukaryota</taxon>
        <taxon>Fungi</taxon>
        <taxon>Dikarya</taxon>
        <taxon>Basidiomycota</taxon>
        <taxon>Agaricomycotina</taxon>
        <taxon>Agaricomycetes</taxon>
        <taxon>Agaricomycetidae</taxon>
        <taxon>Agaricales</taxon>
        <taxon>Marasmiineae</taxon>
        <taxon>Mycenaceae</taxon>
        <taxon>Mycena</taxon>
    </lineage>
</organism>
<keyword evidence="3" id="KW-1185">Reference proteome</keyword>
<feature type="region of interest" description="Disordered" evidence="1">
    <location>
        <begin position="323"/>
        <end position="345"/>
    </location>
</feature>